<dbReference type="InterPro" id="IPR027056">
    <property type="entry name" value="Gluconate_2DH_su3"/>
</dbReference>
<reference evidence="1 2" key="1">
    <citation type="submission" date="2019-07" db="EMBL/GenBank/DDBJ databases">
        <title>Gramella aestuarii sp. nov., isolated from a tidal flat, and emended description of Gramella echinicola.</title>
        <authorList>
            <person name="Liu L."/>
        </authorList>
    </citation>
    <scope>NUCLEOTIDE SEQUENCE [LARGE SCALE GENOMIC DNA]</scope>
    <source>
        <strain evidence="1 2">BS12</strain>
    </source>
</reference>
<dbReference type="EMBL" id="VJVW01000003">
    <property type="protein sequence ID" value="MUP42549.1"/>
    <property type="molecule type" value="Genomic_DNA"/>
</dbReference>
<keyword evidence="2" id="KW-1185">Reference proteome</keyword>
<dbReference type="Proteomes" id="UP000460416">
    <property type="component" value="Unassembled WGS sequence"/>
</dbReference>
<protein>
    <submittedName>
        <fullName evidence="1">Gluconate 2-dehydrogenase subunit 3 family protein</fullName>
    </submittedName>
</protein>
<accession>A0A7K1LP25</accession>
<evidence type="ECO:0000313" key="2">
    <source>
        <dbReference type="Proteomes" id="UP000460416"/>
    </source>
</evidence>
<evidence type="ECO:0000313" key="1">
    <source>
        <dbReference type="EMBL" id="MUP42549.1"/>
    </source>
</evidence>
<dbReference type="OrthoDB" id="6385145at2"/>
<organism evidence="1 2">
    <name type="scientific">Christiangramia aestuarii</name>
    <dbReference type="NCBI Taxonomy" id="1028746"/>
    <lineage>
        <taxon>Bacteria</taxon>
        <taxon>Pseudomonadati</taxon>
        <taxon>Bacteroidota</taxon>
        <taxon>Flavobacteriia</taxon>
        <taxon>Flavobacteriales</taxon>
        <taxon>Flavobacteriaceae</taxon>
        <taxon>Christiangramia</taxon>
    </lineage>
</organism>
<proteinExistence type="predicted"/>
<comment type="caution">
    <text evidence="1">The sequence shown here is derived from an EMBL/GenBank/DDBJ whole genome shotgun (WGS) entry which is preliminary data.</text>
</comment>
<dbReference type="Pfam" id="PF13618">
    <property type="entry name" value="Gluconate_2-dh3"/>
    <property type="match status" value="1"/>
</dbReference>
<dbReference type="PROSITE" id="PS51257">
    <property type="entry name" value="PROKAR_LIPOPROTEIN"/>
    <property type="match status" value="1"/>
</dbReference>
<dbReference type="RefSeq" id="WP_156275828.1">
    <property type="nucleotide sequence ID" value="NZ_BAABGI010000003.1"/>
</dbReference>
<name>A0A7K1LP25_9FLAO</name>
<gene>
    <name evidence="1" type="ORF">FLP08_08190</name>
</gene>
<dbReference type="AlphaFoldDB" id="A0A7K1LP25"/>
<sequence>MKRRQALKNMGLGAGIFVLGPSALSLLQSCKNEPEYDWQPVFLTASHGFALKKILNVILPKTDTPGALDLNIAQFIDSYMEEVVDLDERKRFLKSADAFSEAFRKEYDKEQEEGSDEDFEKIIQKYLKASPAEKQKYAKRNTETQDAMRQDVEIELDPDAGAYDYLTNVRGVAIWAWKNTEEIGENVMWYDPIPGQYIPCGPVKDLGNGKAMSL</sequence>